<dbReference type="PANTHER" id="PTHR43217">
    <property type="entry name" value="SUCCINATE SEMIALDEHYDE DEHYDROGENASE [NAD(P)+] SAD"/>
    <property type="match status" value="1"/>
</dbReference>
<dbReference type="Gene3D" id="3.40.309.10">
    <property type="entry name" value="Aldehyde Dehydrogenase, Chain A, domain 2"/>
    <property type="match status" value="1"/>
</dbReference>
<comment type="caution">
    <text evidence="2">The sequence shown here is derived from an EMBL/GenBank/DDBJ whole genome shotgun (WGS) entry which is preliminary data.</text>
</comment>
<dbReference type="PANTHER" id="PTHR43217:SF1">
    <property type="entry name" value="SUCCINATE SEMIALDEHYDE DEHYDROGENASE [NAD(P)+] SAD"/>
    <property type="match status" value="1"/>
</dbReference>
<dbReference type="EMBL" id="JAUYVT010000274">
    <property type="protein sequence ID" value="MDP2567225.1"/>
    <property type="molecule type" value="Genomic_DNA"/>
</dbReference>
<organism evidence="2 3">
    <name type="scientific">Pseudoalteromonas marina</name>
    <dbReference type="NCBI Taxonomy" id="267375"/>
    <lineage>
        <taxon>Bacteria</taxon>
        <taxon>Pseudomonadati</taxon>
        <taxon>Pseudomonadota</taxon>
        <taxon>Gammaproteobacteria</taxon>
        <taxon>Alteromonadales</taxon>
        <taxon>Pseudoalteromonadaceae</taxon>
        <taxon>Pseudoalteromonas</taxon>
    </lineage>
</organism>
<dbReference type="Pfam" id="PF00171">
    <property type="entry name" value="Aldedh"/>
    <property type="match status" value="1"/>
</dbReference>
<evidence type="ECO:0000313" key="2">
    <source>
        <dbReference type="EMBL" id="MDP2567225.1"/>
    </source>
</evidence>
<feature type="non-terminal residue" evidence="2">
    <location>
        <position position="76"/>
    </location>
</feature>
<dbReference type="InterPro" id="IPR047110">
    <property type="entry name" value="GABD/Sad-like"/>
</dbReference>
<reference evidence="2" key="1">
    <citation type="submission" date="2023-07" db="EMBL/GenBank/DDBJ databases">
        <title>Genome content predicts the carbon catabolic preferences of heterotrophic bacteria.</title>
        <authorList>
            <person name="Gralka M."/>
        </authorList>
    </citation>
    <scope>NUCLEOTIDE SEQUENCE</scope>
    <source>
        <strain evidence="2">4G09</strain>
    </source>
</reference>
<dbReference type="RefSeq" id="WP_305473558.1">
    <property type="nucleotide sequence ID" value="NZ_JAUYVT010000274.1"/>
</dbReference>
<keyword evidence="3" id="KW-1185">Reference proteome</keyword>
<feature type="non-terminal residue" evidence="2">
    <location>
        <position position="1"/>
    </location>
</feature>
<evidence type="ECO:0000313" key="3">
    <source>
        <dbReference type="Proteomes" id="UP001177212"/>
    </source>
</evidence>
<dbReference type="InterPro" id="IPR016163">
    <property type="entry name" value="Ald_DH_C"/>
</dbReference>
<dbReference type="Proteomes" id="UP001177212">
    <property type="component" value="Unassembled WGS sequence"/>
</dbReference>
<evidence type="ECO:0000259" key="1">
    <source>
        <dbReference type="Pfam" id="PF00171"/>
    </source>
</evidence>
<dbReference type="InterPro" id="IPR016161">
    <property type="entry name" value="Ald_DH/histidinol_DH"/>
</dbReference>
<proteinExistence type="predicted"/>
<sequence>DPDVGPLAREDLRDGIHDHVMHSVKAGANFVTGGEIPSQTGYYYPHKILDKLSTVMPAYDDELFGPFASLIKAKVN</sequence>
<dbReference type="InterPro" id="IPR015590">
    <property type="entry name" value="Aldehyde_DH_dom"/>
</dbReference>
<accession>A0ABT9FKA6</accession>
<protein>
    <submittedName>
        <fullName evidence="2">Aldehyde dehydrogenase family protein</fullName>
    </submittedName>
</protein>
<feature type="domain" description="Aldehyde dehydrogenase" evidence="1">
    <location>
        <begin position="2"/>
        <end position="74"/>
    </location>
</feature>
<dbReference type="SUPFAM" id="SSF53720">
    <property type="entry name" value="ALDH-like"/>
    <property type="match status" value="1"/>
</dbReference>
<gene>
    <name evidence="2" type="ORF">Q8W34_21725</name>
</gene>
<name>A0ABT9FKA6_9GAMM</name>